<organism evidence="1 2">
    <name type="scientific">Streptomyces sp. 900129855</name>
    <dbReference type="NCBI Taxonomy" id="3155129"/>
    <lineage>
        <taxon>Bacteria</taxon>
        <taxon>Bacillati</taxon>
        <taxon>Actinomycetota</taxon>
        <taxon>Actinomycetes</taxon>
        <taxon>Kitasatosporales</taxon>
        <taxon>Streptomycetaceae</taxon>
        <taxon>Streptomyces</taxon>
    </lineage>
</organism>
<dbReference type="RefSeq" id="WP_361705984.1">
    <property type="nucleotide sequence ID" value="NZ_JBEZVE010000016.1"/>
</dbReference>
<dbReference type="PROSITE" id="PS51257">
    <property type="entry name" value="PROKAR_LIPOPROTEIN"/>
    <property type="match status" value="1"/>
</dbReference>
<proteinExistence type="predicted"/>
<comment type="caution">
    <text evidence="1">The sequence shown here is derived from an EMBL/GenBank/DDBJ whole genome shotgun (WGS) entry which is preliminary data.</text>
</comment>
<evidence type="ECO:0000313" key="1">
    <source>
        <dbReference type="EMBL" id="MEU3784584.1"/>
    </source>
</evidence>
<gene>
    <name evidence="1" type="ORF">AB0E89_29220</name>
</gene>
<dbReference type="EMBL" id="JBEZVE010000016">
    <property type="protein sequence ID" value="MEU3784584.1"/>
    <property type="molecule type" value="Genomic_DNA"/>
</dbReference>
<dbReference type="Proteomes" id="UP001550739">
    <property type="component" value="Unassembled WGS sequence"/>
</dbReference>
<dbReference type="Pfam" id="PF13196">
    <property type="entry name" value="DUF4012"/>
    <property type="match status" value="1"/>
</dbReference>
<keyword evidence="2" id="KW-1185">Reference proteome</keyword>
<dbReference type="InterPro" id="IPR025101">
    <property type="entry name" value="DUF4012"/>
</dbReference>
<accession>A0ABV2ZPU0</accession>
<reference evidence="1 2" key="1">
    <citation type="submission" date="2024-06" db="EMBL/GenBank/DDBJ databases">
        <title>The Natural Products Discovery Center: Release of the First 8490 Sequenced Strains for Exploring Actinobacteria Biosynthetic Diversity.</title>
        <authorList>
            <person name="Kalkreuter E."/>
            <person name="Kautsar S.A."/>
            <person name="Yang D."/>
            <person name="Bader C.D."/>
            <person name="Teijaro C.N."/>
            <person name="Fluegel L."/>
            <person name="Davis C.M."/>
            <person name="Simpson J.R."/>
            <person name="Lauterbach L."/>
            <person name="Steele A.D."/>
            <person name="Gui C."/>
            <person name="Meng S."/>
            <person name="Li G."/>
            <person name="Viehrig K."/>
            <person name="Ye F."/>
            <person name="Su P."/>
            <person name="Kiefer A.F."/>
            <person name="Nichols A."/>
            <person name="Cepeda A.J."/>
            <person name="Yan W."/>
            <person name="Fan B."/>
            <person name="Jiang Y."/>
            <person name="Adhikari A."/>
            <person name="Zheng C.-J."/>
            <person name="Schuster L."/>
            <person name="Cowan T.M."/>
            <person name="Smanski M.J."/>
            <person name="Chevrette M.G."/>
            <person name="De Carvalho L.P.S."/>
            <person name="Shen B."/>
        </authorList>
    </citation>
    <scope>NUCLEOTIDE SEQUENCE [LARGE SCALE GENOMIC DNA]</scope>
    <source>
        <strain evidence="1 2">NPDC033843</strain>
    </source>
</reference>
<protein>
    <submittedName>
        <fullName evidence="1">DUF4012 domain-containing protein</fullName>
    </submittedName>
</protein>
<evidence type="ECO:0000313" key="2">
    <source>
        <dbReference type="Proteomes" id="UP001550739"/>
    </source>
</evidence>
<sequence>MAVLVPRRHRRAILWIAAVGGLLSVASAGCLWWEVRAVQSNLVAAQVATDRIRTDMVRHRRPSAEALGSIQKHTAVARRAAATPVWGVAEKLPLMSPLLRSARGLSVAADEMATGVLPEAVRLHQMLSSGQIVHNDRVDLRRLSAATDLLGNVHRQLTGIQKGLSGLPGSTAIRRLDTARQRLSDQVASLSDSVSKAESTTRLLMPVLGASGPRSYFFAFQNNAEARGTGGLVGTFGILTADRGRITLHDFASDGMLPNTNTPVADFGPAFEGRYGPAESTQGLANSNLSAHFPFAAQIWVGLWQRHTGQRLDGAIATDPVGLAHVLKATGPVQLPDGKRLTAANTVELTESTLYASYNNIERKRFLVQVAQSVATALLNHHPDSMALFQALRQNADDGRLRIWSRDASTESALEEAGLAGEVPEATGPFAHLVVNNFAGNKMDYYLGRSLTYELGPCEGGSRPSVVRMRLTNSAPAAGLPALVTLRSDDPEHPHPPGSTRIWLSLYASSGARFTGATLDGQRLLLSSTEERGHLVVGAQVELLPGQTREVDVRLLEPASERTPVVPVQPLARPQTTKVLVQPCAK</sequence>
<name>A0ABV2ZPU0_9ACTN</name>